<proteinExistence type="predicted"/>
<organism evidence="5 6">
    <name type="scientific">Anopheles arabiensis</name>
    <name type="common">Mosquito</name>
    <dbReference type="NCBI Taxonomy" id="7173"/>
    <lineage>
        <taxon>Eukaryota</taxon>
        <taxon>Metazoa</taxon>
        <taxon>Ecdysozoa</taxon>
        <taxon>Arthropoda</taxon>
        <taxon>Hexapoda</taxon>
        <taxon>Insecta</taxon>
        <taxon>Pterygota</taxon>
        <taxon>Neoptera</taxon>
        <taxon>Endopterygota</taxon>
        <taxon>Diptera</taxon>
        <taxon>Nematocera</taxon>
        <taxon>Culicoidea</taxon>
        <taxon>Culicidae</taxon>
        <taxon>Anophelinae</taxon>
        <taxon>Anopheles</taxon>
    </lineage>
</organism>
<comment type="subcellular location">
    <subcellularLocation>
        <location evidence="1">Membrane</location>
        <topology evidence="1">Single-pass membrane protein</topology>
    </subcellularLocation>
</comment>
<keyword evidence="4" id="KW-0472">Membrane</keyword>
<keyword evidence="2" id="KW-0812">Transmembrane</keyword>
<dbReference type="GO" id="GO:0050290">
    <property type="term" value="F:sphingomyelin phosphodiesterase D activity"/>
    <property type="evidence" value="ECO:0007669"/>
    <property type="project" value="InterPro"/>
</dbReference>
<dbReference type="GO" id="GO:0046475">
    <property type="term" value="P:glycerophospholipid catabolic process"/>
    <property type="evidence" value="ECO:0007669"/>
    <property type="project" value="TreeGrafter"/>
</dbReference>
<evidence type="ECO:0000256" key="2">
    <source>
        <dbReference type="ARBA" id="ARBA00022692"/>
    </source>
</evidence>
<evidence type="ECO:0000256" key="3">
    <source>
        <dbReference type="ARBA" id="ARBA00022989"/>
    </source>
</evidence>
<dbReference type="PANTHER" id="PTHR12988">
    <property type="entry name" value="SPHINGOMYELIN PHOSPHODIESTERASE 4"/>
    <property type="match status" value="1"/>
</dbReference>
<dbReference type="PANTHER" id="PTHR12988:SF6">
    <property type="entry name" value="SPHINGOMYELIN PHOSPHODIESTERASE 4"/>
    <property type="match status" value="1"/>
</dbReference>
<sequence>MYSSKPMNVSMIMNPQIYCHIMDVLRQPIVRRCEELRTIFEHECVHDLHDMFPLLISSIFDLTGPGWNLRKITRENAPREFDVLQEFFSPLRGPMIRLCYKLIDRNKYEVPIAYLPVKMQHMLLAGLYPPFYSKRIRIDPFSRTVVGLTLNSFEYFLLFFALYGVVPLRNLYTNMALAAADNDRSETIYLILAADLSIVFVPSDPDVYLLAPEVTPMRPAPPINRMKNKKNPTGTLKYLLPQRLLPQEPETKPHRVDAIAEAFHWRSEAFIYLLSDVWLGTEVDQTAVLPDIDLVRYVRILVKQLHGFANCTEVGTNTQVERLRQDTAGLMVPRITVFLRCLFMLWPLDQSFTHVLELWLSYIQPWRYVEGKPPSKQYDLPIDPRYHAFVASNLNAYSEMFVWLVMRVAASELPIQRYTLLLVRTLKVFGQGDLLPLLRQQTERQCKIKQNSDTVVQVLPVKRKQYELITFPFDDPRPGLIRHETLLVPMFADQVQLALETITERVCARIVDNRAALAKLAAEAKYAGDSWTSWMPLNVIRRKECERAAADLTDEQNRLEFAVQILEQGFYTVPVYKQREPTPPPDYLAAERALMPGPMDIGDDALRPITSSECRFLVRFLYQLSSKLNVMFGDDLQRLWHRDGLVGRLARRTLEPPTTISEFTRMPICTHGSKTLVRTKVGPRVSLRFLGSYTSIVTVSCSFLAGYLLFGTPSYGFIALLLVAFLYILVKPEGKAKHRTPIVMPIVPVVLQ</sequence>
<protein>
    <submittedName>
        <fullName evidence="5">Uncharacterized protein</fullName>
    </submittedName>
</protein>
<name>A0A182IAU6_ANOAR</name>
<evidence type="ECO:0000313" key="6">
    <source>
        <dbReference type="Proteomes" id="UP000075840"/>
    </source>
</evidence>
<dbReference type="EnsemblMetazoa" id="AARA010708-RA">
    <property type="protein sequence ID" value="AARA010708-PA"/>
    <property type="gene ID" value="AARA010708"/>
</dbReference>
<dbReference type="Pfam" id="PF14724">
    <property type="entry name" value="mit_SMPDase"/>
    <property type="match status" value="3"/>
</dbReference>
<dbReference type="RefSeq" id="XP_040174228.1">
    <property type="nucleotide sequence ID" value="XM_040318294.1"/>
</dbReference>
<evidence type="ECO:0000256" key="1">
    <source>
        <dbReference type="ARBA" id="ARBA00004167"/>
    </source>
</evidence>
<dbReference type="VEuPathDB" id="VectorBase:AARA21_006036"/>
<dbReference type="InterPro" id="IPR024129">
    <property type="entry name" value="Sphingomy_SMPD4"/>
</dbReference>
<evidence type="ECO:0000256" key="4">
    <source>
        <dbReference type="ARBA" id="ARBA00023136"/>
    </source>
</evidence>
<keyword evidence="3" id="KW-1133">Transmembrane helix</keyword>
<evidence type="ECO:0000313" key="5">
    <source>
        <dbReference type="EnsemblMetazoa" id="AARA010708-PA"/>
    </source>
</evidence>
<dbReference type="Proteomes" id="UP000075840">
    <property type="component" value="Unassembled WGS sequence"/>
</dbReference>
<dbReference type="RefSeq" id="XP_040174227.1">
    <property type="nucleotide sequence ID" value="XM_040318293.1"/>
</dbReference>
<dbReference type="GeneID" id="120906536"/>
<dbReference type="EMBL" id="APCN01001343">
    <property type="status" value="NOT_ANNOTATED_CDS"/>
    <property type="molecule type" value="Genomic_DNA"/>
</dbReference>
<dbReference type="VEuPathDB" id="VectorBase:AARA010708"/>
<dbReference type="GO" id="GO:0016020">
    <property type="term" value="C:membrane"/>
    <property type="evidence" value="ECO:0007669"/>
    <property type="project" value="UniProtKB-SubCell"/>
</dbReference>
<dbReference type="AlphaFoldDB" id="A0A182IAU6"/>
<dbReference type="RefSeq" id="XP_040174229.1">
    <property type="nucleotide sequence ID" value="XM_040318295.1"/>
</dbReference>
<keyword evidence="6" id="KW-1185">Reference proteome</keyword>
<reference evidence="5" key="1">
    <citation type="submission" date="2022-08" db="UniProtKB">
        <authorList>
            <consortium name="EnsemblMetazoa"/>
        </authorList>
    </citation>
    <scope>IDENTIFICATION</scope>
    <source>
        <strain evidence="5">Dongola</strain>
    </source>
</reference>
<accession>A0A182IAU6</accession>
<dbReference type="KEGG" id="aara:120906536"/>
<dbReference type="GO" id="GO:0046513">
    <property type="term" value="P:ceramide biosynthetic process"/>
    <property type="evidence" value="ECO:0007669"/>
    <property type="project" value="TreeGrafter"/>
</dbReference>
<dbReference type="GO" id="GO:0006685">
    <property type="term" value="P:sphingomyelin catabolic process"/>
    <property type="evidence" value="ECO:0007669"/>
    <property type="project" value="TreeGrafter"/>
</dbReference>